<feature type="coiled-coil region" evidence="1">
    <location>
        <begin position="61"/>
        <end position="122"/>
    </location>
</feature>
<evidence type="ECO:0000313" key="4">
    <source>
        <dbReference type="Proteomes" id="UP000241769"/>
    </source>
</evidence>
<feature type="compositionally biased region" description="Basic and acidic residues" evidence="2">
    <location>
        <begin position="12"/>
        <end position="24"/>
    </location>
</feature>
<keyword evidence="4" id="KW-1185">Reference proteome</keyword>
<protein>
    <submittedName>
        <fullName evidence="3">Uncharacterized protein</fullName>
    </submittedName>
</protein>
<feature type="region of interest" description="Disordered" evidence="2">
    <location>
        <begin position="1"/>
        <end position="49"/>
    </location>
</feature>
<feature type="compositionally biased region" description="Basic and acidic residues" evidence="2">
    <location>
        <begin position="494"/>
        <end position="519"/>
    </location>
</feature>
<reference evidence="3 4" key="1">
    <citation type="journal article" date="2018" name="Genome Biol. Evol.">
        <title>Multiple Roots of Fruiting Body Formation in Amoebozoa.</title>
        <authorList>
            <person name="Hillmann F."/>
            <person name="Forbes G."/>
            <person name="Novohradska S."/>
            <person name="Ferling I."/>
            <person name="Riege K."/>
            <person name="Groth M."/>
            <person name="Westermann M."/>
            <person name="Marz M."/>
            <person name="Spaller T."/>
            <person name="Winckler T."/>
            <person name="Schaap P."/>
            <person name="Glockner G."/>
        </authorList>
    </citation>
    <scope>NUCLEOTIDE SEQUENCE [LARGE SCALE GENOMIC DNA]</scope>
    <source>
        <strain evidence="3 4">Jena</strain>
    </source>
</reference>
<feature type="region of interest" description="Disordered" evidence="2">
    <location>
        <begin position="457"/>
        <end position="593"/>
    </location>
</feature>
<keyword evidence="1" id="KW-0175">Coiled coil</keyword>
<dbReference type="InParanoid" id="A0A2P6NJY5"/>
<dbReference type="AlphaFoldDB" id="A0A2P6NJY5"/>
<comment type="caution">
    <text evidence="3">The sequence shown here is derived from an EMBL/GenBank/DDBJ whole genome shotgun (WGS) entry which is preliminary data.</text>
</comment>
<feature type="compositionally biased region" description="Acidic residues" evidence="2">
    <location>
        <begin position="1"/>
        <end position="11"/>
    </location>
</feature>
<dbReference type="EMBL" id="MDYQ01000066">
    <property type="protein sequence ID" value="PRP84261.1"/>
    <property type="molecule type" value="Genomic_DNA"/>
</dbReference>
<evidence type="ECO:0000313" key="3">
    <source>
        <dbReference type="EMBL" id="PRP84261.1"/>
    </source>
</evidence>
<evidence type="ECO:0000256" key="1">
    <source>
        <dbReference type="SAM" id="Coils"/>
    </source>
</evidence>
<dbReference type="Proteomes" id="UP000241769">
    <property type="component" value="Unassembled WGS sequence"/>
</dbReference>
<organism evidence="3 4">
    <name type="scientific">Planoprotostelium fungivorum</name>
    <dbReference type="NCBI Taxonomy" id="1890364"/>
    <lineage>
        <taxon>Eukaryota</taxon>
        <taxon>Amoebozoa</taxon>
        <taxon>Evosea</taxon>
        <taxon>Variosea</taxon>
        <taxon>Cavosteliida</taxon>
        <taxon>Cavosteliaceae</taxon>
        <taxon>Planoprotostelium</taxon>
    </lineage>
</organism>
<feature type="compositionally biased region" description="Low complexity" evidence="2">
    <location>
        <begin position="523"/>
        <end position="534"/>
    </location>
</feature>
<evidence type="ECO:0000256" key="2">
    <source>
        <dbReference type="SAM" id="MobiDB-lite"/>
    </source>
</evidence>
<accession>A0A2P6NJY5</accession>
<name>A0A2P6NJY5_9EUKA</name>
<feature type="compositionally biased region" description="Acidic residues" evidence="2">
    <location>
        <begin position="535"/>
        <end position="584"/>
    </location>
</feature>
<sequence>MSDLDDDLFSDDDTKSPKAKKNDGLDDISFSDSDEETKIKSSHTVKASERAAADHAHLERLHQIMLENQKLEHERALVEAAIASRQSVSVESKLNSQEDGPIQNIQHENILLEERLRRLQLAHSAQRVTQLAAKTRYFKRWMMTFKHLKRHSSTSPLDVSERAKALLQSMGRKVRYIIVMPVDVFTSSLNHNEILSPSLSSENLYSLTATLRGEDRLLARSRNLSTLTSVYTEQNEGDVEFQQRMLELDQLETSRRSRTSRISMNLTRMEGETLDEFDDRRRQMRNEHTQVRLGHAQDILDDLVLGAREVKDYSMKSSPRVYRPQSAAQLEREKKLKSIYLVPAMKGKTKKPKRVKEGDIDYVKKNRDTVQQQALHRYTANMSRDDLIQLLHHREALAIAADKPTPSLHRKVRREQLYTSTDLNQNFVQNNIDKVQRRSQLMTQAVEEDYEELIRPSKVKRPLSSTTQPKRRQEKNETKSLSTTAPVKVNVKTETTKTETSKVEASSKVEVSSKTETPRKPPSSKAPVSSPEVTDSSEEETSSPEESSEEEIEEDEEIEDEIIDEDVNVSDDDKEEDIEEDFDDYTSKRKTKR</sequence>
<gene>
    <name evidence="3" type="ORF">PROFUN_08281</name>
</gene>
<proteinExistence type="predicted"/>